<gene>
    <name evidence="5" type="ORF">NEMVEDRAFT_v1g8221</name>
</gene>
<dbReference type="Gene3D" id="2.60.120.290">
    <property type="entry name" value="Spermadhesin, CUB domain"/>
    <property type="match status" value="1"/>
</dbReference>
<keyword evidence="1" id="KW-0677">Repeat</keyword>
<dbReference type="PhylomeDB" id="A7TAI3"/>
<evidence type="ECO:0000259" key="4">
    <source>
        <dbReference type="PROSITE" id="PS01180"/>
    </source>
</evidence>
<name>A7TAI3_NEMVE</name>
<reference evidence="5 6" key="1">
    <citation type="journal article" date="2007" name="Science">
        <title>Sea anemone genome reveals ancestral eumetazoan gene repertoire and genomic organization.</title>
        <authorList>
            <person name="Putnam N.H."/>
            <person name="Srivastava M."/>
            <person name="Hellsten U."/>
            <person name="Dirks B."/>
            <person name="Chapman J."/>
            <person name="Salamov A."/>
            <person name="Terry A."/>
            <person name="Shapiro H."/>
            <person name="Lindquist E."/>
            <person name="Kapitonov V.V."/>
            <person name="Jurka J."/>
            <person name="Genikhovich G."/>
            <person name="Grigoriev I.V."/>
            <person name="Lucas S.M."/>
            <person name="Steele R.E."/>
            <person name="Finnerty J.R."/>
            <person name="Technau U."/>
            <person name="Martindale M.Q."/>
            <person name="Rokhsar D.S."/>
        </authorList>
    </citation>
    <scope>NUCLEOTIDE SEQUENCE [LARGE SCALE GENOMIC DNA]</scope>
    <source>
        <strain evidence="6">CH2 X CH6</strain>
    </source>
</reference>
<keyword evidence="6" id="KW-1185">Reference proteome</keyword>
<dbReference type="SUPFAM" id="SSF49854">
    <property type="entry name" value="Spermadhesin, CUB domain"/>
    <property type="match status" value="1"/>
</dbReference>
<dbReference type="Proteomes" id="UP000001593">
    <property type="component" value="Unassembled WGS sequence"/>
</dbReference>
<evidence type="ECO:0000313" key="5">
    <source>
        <dbReference type="EMBL" id="EDO26987.1"/>
    </source>
</evidence>
<accession>A7TAI3</accession>
<protein>
    <recommendedName>
        <fullName evidence="4">CUB domain-containing protein</fullName>
    </recommendedName>
</protein>
<feature type="non-terminal residue" evidence="5">
    <location>
        <position position="1"/>
    </location>
</feature>
<proteinExistence type="predicted"/>
<feature type="non-terminal residue" evidence="5">
    <location>
        <position position="71"/>
    </location>
</feature>
<dbReference type="EMBL" id="DS474158">
    <property type="protein sequence ID" value="EDO26987.1"/>
    <property type="molecule type" value="Genomic_DNA"/>
</dbReference>
<dbReference type="InterPro" id="IPR000859">
    <property type="entry name" value="CUB_dom"/>
</dbReference>
<keyword evidence="2" id="KW-1015">Disulfide bond</keyword>
<dbReference type="PANTHER" id="PTHR24251">
    <property type="entry name" value="OVOCHYMASE-RELATED"/>
    <property type="match status" value="1"/>
</dbReference>
<organism evidence="5 6">
    <name type="scientific">Nematostella vectensis</name>
    <name type="common">Starlet sea anemone</name>
    <dbReference type="NCBI Taxonomy" id="45351"/>
    <lineage>
        <taxon>Eukaryota</taxon>
        <taxon>Metazoa</taxon>
        <taxon>Cnidaria</taxon>
        <taxon>Anthozoa</taxon>
        <taxon>Hexacorallia</taxon>
        <taxon>Actiniaria</taxon>
        <taxon>Edwardsiidae</taxon>
        <taxon>Nematostella</taxon>
    </lineage>
</organism>
<comment type="caution">
    <text evidence="3">Lacks conserved residue(s) required for the propagation of feature annotation.</text>
</comment>
<dbReference type="CDD" id="cd00041">
    <property type="entry name" value="CUB"/>
    <property type="match status" value="1"/>
</dbReference>
<evidence type="ECO:0000313" key="6">
    <source>
        <dbReference type="Proteomes" id="UP000001593"/>
    </source>
</evidence>
<evidence type="ECO:0000256" key="1">
    <source>
        <dbReference type="ARBA" id="ARBA00022737"/>
    </source>
</evidence>
<sequence length="71" mass="8015">IVFNSDFDIQGDSMECQDYVEIFDGLASWAPIKGRYCGKDIPPVLRSVSNKLRVVFTSDKDYAGRGFEAIY</sequence>
<dbReference type="HOGENOM" id="CLU_2747414_0_0_1"/>
<evidence type="ECO:0000256" key="3">
    <source>
        <dbReference type="PROSITE-ProRule" id="PRU00059"/>
    </source>
</evidence>
<dbReference type="InterPro" id="IPR035914">
    <property type="entry name" value="Sperma_CUB_dom_sf"/>
</dbReference>
<evidence type="ECO:0000256" key="2">
    <source>
        <dbReference type="ARBA" id="ARBA00023157"/>
    </source>
</evidence>
<dbReference type="PROSITE" id="PS01180">
    <property type="entry name" value="CUB"/>
    <property type="match status" value="1"/>
</dbReference>
<dbReference type="Pfam" id="PF00431">
    <property type="entry name" value="CUB"/>
    <property type="match status" value="1"/>
</dbReference>
<dbReference type="AlphaFoldDB" id="A7TAI3"/>
<feature type="domain" description="CUB" evidence="4">
    <location>
        <begin position="1"/>
        <end position="71"/>
    </location>
</feature>
<dbReference type="InParanoid" id="A7TAI3"/>